<sequence>MTVFGLSSVRDKESPLSAPVRCRIYRISDHQVPGTYLTVQVQVRLTPTMTSHRTHVVLPHR</sequence>
<gene>
    <name evidence="1" type="ORF">BDW42DRAFT_131118</name>
</gene>
<dbReference type="EMBL" id="KZ559564">
    <property type="protein sequence ID" value="PLN79178.1"/>
    <property type="molecule type" value="Genomic_DNA"/>
</dbReference>
<dbReference type="AlphaFoldDB" id="A0A2J5HPK7"/>
<accession>A0A2J5HPK7</accession>
<keyword evidence="2" id="KW-1185">Reference proteome</keyword>
<reference evidence="2" key="1">
    <citation type="submission" date="2017-12" db="EMBL/GenBank/DDBJ databases">
        <authorList>
            <consortium name="DOE Joint Genome Institute"/>
            <person name="Mondo S.J."/>
            <person name="Kjaerbolling I."/>
            <person name="Vesth T.C."/>
            <person name="Frisvad J.C."/>
            <person name="Nybo J.L."/>
            <person name="Theobald S."/>
            <person name="Kuo A."/>
            <person name="Bowyer P."/>
            <person name="Matsuda Y."/>
            <person name="Lyhne E.K."/>
            <person name="Kogle M.E."/>
            <person name="Clum A."/>
            <person name="Lipzen A."/>
            <person name="Salamov A."/>
            <person name="Ngan C.Y."/>
            <person name="Daum C."/>
            <person name="Chiniquy J."/>
            <person name="Barry K."/>
            <person name="LaButti K."/>
            <person name="Haridas S."/>
            <person name="Simmons B.A."/>
            <person name="Magnuson J.K."/>
            <person name="Mortensen U.H."/>
            <person name="Larsen T.O."/>
            <person name="Grigoriev I.V."/>
            <person name="Baker S.E."/>
            <person name="Andersen M.R."/>
            <person name="Nordberg H.P."/>
            <person name="Cantor M.N."/>
            <person name="Hua S.X."/>
        </authorList>
    </citation>
    <scope>NUCLEOTIDE SEQUENCE [LARGE SCALE GENOMIC DNA]</scope>
    <source>
        <strain evidence="2">IBT 19404</strain>
    </source>
</reference>
<organism evidence="1 2">
    <name type="scientific">Aspergillus taichungensis</name>
    <dbReference type="NCBI Taxonomy" id="482145"/>
    <lineage>
        <taxon>Eukaryota</taxon>
        <taxon>Fungi</taxon>
        <taxon>Dikarya</taxon>
        <taxon>Ascomycota</taxon>
        <taxon>Pezizomycotina</taxon>
        <taxon>Eurotiomycetes</taxon>
        <taxon>Eurotiomycetidae</taxon>
        <taxon>Eurotiales</taxon>
        <taxon>Aspergillaceae</taxon>
        <taxon>Aspergillus</taxon>
        <taxon>Aspergillus subgen. Circumdati</taxon>
    </lineage>
</organism>
<proteinExistence type="predicted"/>
<evidence type="ECO:0000313" key="1">
    <source>
        <dbReference type="EMBL" id="PLN79178.1"/>
    </source>
</evidence>
<dbReference type="Proteomes" id="UP000235023">
    <property type="component" value="Unassembled WGS sequence"/>
</dbReference>
<evidence type="ECO:0000313" key="2">
    <source>
        <dbReference type="Proteomes" id="UP000235023"/>
    </source>
</evidence>
<name>A0A2J5HPK7_9EURO</name>
<protein>
    <submittedName>
        <fullName evidence="1">Uncharacterized protein</fullName>
    </submittedName>
</protein>